<keyword evidence="7" id="KW-0677">Repeat</keyword>
<evidence type="ECO:0000256" key="7">
    <source>
        <dbReference type="ARBA" id="ARBA00022737"/>
    </source>
</evidence>
<evidence type="ECO:0000313" key="15">
    <source>
        <dbReference type="WBParaSite" id="PTRK_0001327500.1"/>
    </source>
</evidence>
<keyword evidence="8" id="KW-0460">Magnesium</keyword>
<evidence type="ECO:0000256" key="5">
    <source>
        <dbReference type="ARBA" id="ARBA00022602"/>
    </source>
</evidence>
<evidence type="ECO:0000256" key="2">
    <source>
        <dbReference type="ARBA" id="ARBA00006734"/>
    </source>
</evidence>
<dbReference type="PROSITE" id="PS51147">
    <property type="entry name" value="PFTA"/>
    <property type="match status" value="5"/>
</dbReference>
<dbReference type="EC" id="2.5.1.59" evidence="3"/>
<evidence type="ECO:0000256" key="3">
    <source>
        <dbReference type="ARBA" id="ARBA00012700"/>
    </source>
</evidence>
<protein>
    <recommendedName>
        <fullName evidence="9">Protein farnesyltransferase/geranylgeranyltransferase type-1 subunit alpha</fullName>
        <ecNumber evidence="4">2.5.1.58</ecNumber>
        <ecNumber evidence="3">2.5.1.59</ecNumber>
    </recommendedName>
    <alternativeName>
        <fullName evidence="12">CAAX farnesyltransferase subunit alpha</fullName>
    </alternativeName>
    <alternativeName>
        <fullName evidence="11">FTase-alpha</fullName>
    </alternativeName>
    <alternativeName>
        <fullName evidence="10">Ras proteins prenyltransferase subunit alpha</fullName>
    </alternativeName>
    <alternativeName>
        <fullName evidence="13">Type I protein geranyl-geranyltransferase subunit alpha</fullName>
    </alternativeName>
</protein>
<dbReference type="Pfam" id="PF01239">
    <property type="entry name" value="PPTA"/>
    <property type="match status" value="5"/>
</dbReference>
<dbReference type="GO" id="GO:0004662">
    <property type="term" value="F:CAAX-protein geranylgeranyltransferase activity"/>
    <property type="evidence" value="ECO:0007669"/>
    <property type="project" value="UniProtKB-EC"/>
</dbReference>
<dbReference type="EC" id="2.5.1.58" evidence="4"/>
<dbReference type="Gene3D" id="1.25.40.120">
    <property type="entry name" value="Protein prenylyltransferase"/>
    <property type="match status" value="1"/>
</dbReference>
<dbReference type="GO" id="GO:0004660">
    <property type="term" value="F:protein farnesyltransferase activity"/>
    <property type="evidence" value="ECO:0007669"/>
    <property type="project" value="UniProtKB-EC"/>
</dbReference>
<evidence type="ECO:0000256" key="4">
    <source>
        <dbReference type="ARBA" id="ARBA00012702"/>
    </source>
</evidence>
<dbReference type="SUPFAM" id="SSF48439">
    <property type="entry name" value="Protein prenylyltransferase"/>
    <property type="match status" value="1"/>
</dbReference>
<dbReference type="GO" id="GO:0005953">
    <property type="term" value="C:CAAX-protein geranylgeranyltransferase complex"/>
    <property type="evidence" value="ECO:0007669"/>
    <property type="project" value="TreeGrafter"/>
</dbReference>
<sequence length="306" mass="36568">MVYFAKDDPIFDDVKPIYPSKEEVACVKILFTDEFIDNFAYIRALIHSGEYSERAFDLSTKCLLLNPGNYSVWKYRRDCLLKLNKDFKEELNAISSTILKNPKNYQVWRHRQEIVNHLDDYSEESSFIQEILNEDSKNYHAWQYRVWLLKQGKLLFVEELEFINLMLADDIRNNSAWHYRQVVFGEFGNLENNKEAREKEMQFVMDAIQAIDNNESSWNYFFWICNITKENLEKGIQFAKKLEKESESSRIHANVFLMKGYVKLLNENNCEDLKNDVRLSCNRLKEVDNNHSRYWEKIIEKLENNS</sequence>
<comment type="similarity">
    <text evidence="2">Belongs to the protein prenyltransferase subunit alpha family.</text>
</comment>
<evidence type="ECO:0000256" key="11">
    <source>
        <dbReference type="ARBA" id="ARBA00042436"/>
    </source>
</evidence>
<dbReference type="GO" id="GO:0005965">
    <property type="term" value="C:protein farnesyltransferase complex"/>
    <property type="evidence" value="ECO:0007669"/>
    <property type="project" value="TreeGrafter"/>
</dbReference>
<evidence type="ECO:0000313" key="14">
    <source>
        <dbReference type="Proteomes" id="UP000038045"/>
    </source>
</evidence>
<dbReference type="Proteomes" id="UP000038045">
    <property type="component" value="Unplaced"/>
</dbReference>
<dbReference type="InterPro" id="IPR002088">
    <property type="entry name" value="Prenyl_trans_a"/>
</dbReference>
<reference evidence="15" key="1">
    <citation type="submission" date="2017-02" db="UniProtKB">
        <authorList>
            <consortium name="WormBaseParasite"/>
        </authorList>
    </citation>
    <scope>IDENTIFICATION</scope>
</reference>
<evidence type="ECO:0000256" key="12">
    <source>
        <dbReference type="ARBA" id="ARBA00043086"/>
    </source>
</evidence>
<name>A0A0N4ZX61_PARTI</name>
<evidence type="ECO:0000256" key="1">
    <source>
        <dbReference type="ARBA" id="ARBA00001946"/>
    </source>
</evidence>
<keyword evidence="14" id="KW-1185">Reference proteome</keyword>
<evidence type="ECO:0000256" key="9">
    <source>
        <dbReference type="ARBA" id="ARBA00040965"/>
    </source>
</evidence>
<organism evidence="14 15">
    <name type="scientific">Parastrongyloides trichosuri</name>
    <name type="common">Possum-specific nematode worm</name>
    <dbReference type="NCBI Taxonomy" id="131310"/>
    <lineage>
        <taxon>Eukaryota</taxon>
        <taxon>Metazoa</taxon>
        <taxon>Ecdysozoa</taxon>
        <taxon>Nematoda</taxon>
        <taxon>Chromadorea</taxon>
        <taxon>Rhabditida</taxon>
        <taxon>Tylenchina</taxon>
        <taxon>Panagrolaimomorpha</taxon>
        <taxon>Strongyloidoidea</taxon>
        <taxon>Strongyloididae</taxon>
        <taxon>Parastrongyloides</taxon>
    </lineage>
</organism>
<keyword evidence="5" id="KW-0637">Prenyltransferase</keyword>
<dbReference type="AlphaFoldDB" id="A0A0N4ZX61"/>
<evidence type="ECO:0000256" key="6">
    <source>
        <dbReference type="ARBA" id="ARBA00022679"/>
    </source>
</evidence>
<proteinExistence type="inferred from homology"/>
<evidence type="ECO:0000256" key="10">
    <source>
        <dbReference type="ARBA" id="ARBA00041392"/>
    </source>
</evidence>
<dbReference type="PANTHER" id="PTHR11129:SF1">
    <property type="entry name" value="PROTEIN FARNESYLTRANSFERASE_GERANYLGERANYLTRANSFERASE TYPE-1 SUBUNIT ALPHA"/>
    <property type="match status" value="1"/>
</dbReference>
<dbReference type="WBParaSite" id="PTRK_0001327500.1">
    <property type="protein sequence ID" value="PTRK_0001327500.1"/>
    <property type="gene ID" value="PTRK_0001327500"/>
</dbReference>
<dbReference type="PANTHER" id="PTHR11129">
    <property type="entry name" value="PROTEIN FARNESYLTRANSFERASE ALPHA SUBUNIT/RAB GERANYLGERANYL TRANSFERASE ALPHA SUBUNIT"/>
    <property type="match status" value="1"/>
</dbReference>
<dbReference type="STRING" id="131310.A0A0N4ZX61"/>
<keyword evidence="6" id="KW-0808">Transferase</keyword>
<evidence type="ECO:0000256" key="8">
    <source>
        <dbReference type="ARBA" id="ARBA00022842"/>
    </source>
</evidence>
<comment type="cofactor">
    <cofactor evidence="1">
        <name>Mg(2+)</name>
        <dbReference type="ChEBI" id="CHEBI:18420"/>
    </cofactor>
</comment>
<evidence type="ECO:0000256" key="13">
    <source>
        <dbReference type="ARBA" id="ARBA00043219"/>
    </source>
</evidence>
<accession>A0A0N4ZX61</accession>